<dbReference type="PROSITE" id="PS50940">
    <property type="entry name" value="CHIT_BIND_II"/>
    <property type="match status" value="1"/>
</dbReference>
<proteinExistence type="predicted"/>
<dbReference type="InterPro" id="IPR002557">
    <property type="entry name" value="Chitin-bd_dom"/>
</dbReference>
<gene>
    <name evidence="3" type="ORF">SNE40_000700</name>
</gene>
<comment type="caution">
    <text evidence="3">The sequence shown here is derived from an EMBL/GenBank/DDBJ whole genome shotgun (WGS) entry which is preliminary data.</text>
</comment>
<feature type="domain" description="Chitin-binding type-2" evidence="2">
    <location>
        <begin position="23"/>
        <end position="71"/>
    </location>
</feature>
<protein>
    <recommendedName>
        <fullName evidence="2">Chitin-binding type-2 domain-containing protein</fullName>
    </recommendedName>
</protein>
<dbReference type="AlphaFoldDB" id="A0AAN8KCS2"/>
<dbReference type="Pfam" id="PF01607">
    <property type="entry name" value="CBM_14"/>
    <property type="match status" value="1"/>
</dbReference>
<dbReference type="SMART" id="SM00494">
    <property type="entry name" value="ChtBD2"/>
    <property type="match status" value="1"/>
</dbReference>
<dbReference type="EMBL" id="JAZGQO010000001">
    <property type="protein sequence ID" value="KAK6195229.1"/>
    <property type="molecule type" value="Genomic_DNA"/>
</dbReference>
<evidence type="ECO:0000313" key="4">
    <source>
        <dbReference type="Proteomes" id="UP001347796"/>
    </source>
</evidence>
<dbReference type="Gene3D" id="3.20.20.80">
    <property type="entry name" value="Glycosidases"/>
    <property type="match status" value="1"/>
</dbReference>
<keyword evidence="4" id="KW-1185">Reference proteome</keyword>
<dbReference type="InterPro" id="IPR036508">
    <property type="entry name" value="Chitin-bd_dom_sf"/>
</dbReference>
<name>A0AAN8KCS2_PATCE</name>
<evidence type="ECO:0000256" key="1">
    <source>
        <dbReference type="SAM" id="SignalP"/>
    </source>
</evidence>
<dbReference type="SUPFAM" id="SSF57625">
    <property type="entry name" value="Invertebrate chitin-binding proteins"/>
    <property type="match status" value="1"/>
</dbReference>
<dbReference type="GO" id="GO:0008061">
    <property type="term" value="F:chitin binding"/>
    <property type="evidence" value="ECO:0007669"/>
    <property type="project" value="InterPro"/>
</dbReference>
<dbReference type="GO" id="GO:0005576">
    <property type="term" value="C:extracellular region"/>
    <property type="evidence" value="ECO:0007669"/>
    <property type="project" value="InterPro"/>
</dbReference>
<evidence type="ECO:0000259" key="2">
    <source>
        <dbReference type="PROSITE" id="PS50940"/>
    </source>
</evidence>
<evidence type="ECO:0000313" key="3">
    <source>
        <dbReference type="EMBL" id="KAK6195229.1"/>
    </source>
</evidence>
<accession>A0AAN8KCS2</accession>
<keyword evidence="1" id="KW-0732">Signal</keyword>
<feature type="signal peptide" evidence="1">
    <location>
        <begin position="1"/>
        <end position="21"/>
    </location>
</feature>
<reference evidence="3 4" key="1">
    <citation type="submission" date="2024-01" db="EMBL/GenBank/DDBJ databases">
        <title>The genome of the rayed Mediterranean limpet Patella caerulea (Linnaeus, 1758).</title>
        <authorList>
            <person name="Anh-Thu Weber A."/>
            <person name="Halstead-Nussloch G."/>
        </authorList>
    </citation>
    <scope>NUCLEOTIDE SEQUENCE [LARGE SCALE GENOMIC DNA]</scope>
    <source>
        <strain evidence="3">AATW-2023a</strain>
        <tissue evidence="3">Whole specimen</tissue>
    </source>
</reference>
<sequence length="243" mass="26518">MQVIIRQVFILNIQVLMSVLGTDNFCQGRTGQYYPYMANCSKYYQCAAGVTYIKDCGADTQWNQAERTCGWVCNQSHPELEADSVAETTASTTESQITITEAITSMVITGVISTTIELDTTTAKAEITPTESHITTSESVTTTTAVTTTFEQQTNTNAPKDVPSWACGKKVLVPNEDRDLDCPVITEITVLTRIHCLNECVVRDTCTCVSFKKDVSSSNCSLRHCAGQTYNSTPSSNTVAICL</sequence>
<organism evidence="3 4">
    <name type="scientific">Patella caerulea</name>
    <name type="common">Rayed Mediterranean limpet</name>
    <dbReference type="NCBI Taxonomy" id="87958"/>
    <lineage>
        <taxon>Eukaryota</taxon>
        <taxon>Metazoa</taxon>
        <taxon>Spiralia</taxon>
        <taxon>Lophotrochozoa</taxon>
        <taxon>Mollusca</taxon>
        <taxon>Gastropoda</taxon>
        <taxon>Patellogastropoda</taxon>
        <taxon>Patelloidea</taxon>
        <taxon>Patellidae</taxon>
        <taxon>Patella</taxon>
    </lineage>
</organism>
<dbReference type="Proteomes" id="UP001347796">
    <property type="component" value="Unassembled WGS sequence"/>
</dbReference>
<feature type="chain" id="PRO_5043043006" description="Chitin-binding type-2 domain-containing protein" evidence="1">
    <location>
        <begin position="22"/>
        <end position="243"/>
    </location>
</feature>